<reference evidence="2 3" key="1">
    <citation type="submission" date="2020-12" db="EMBL/GenBank/DDBJ databases">
        <title>ASc-MMNZ-VFA-070.</title>
        <authorList>
            <person name="Schryvers A."/>
            <person name="Mostafa Nazari M."/>
            <person name="Farshchi Andisi V."/>
            <person name="Timsit E."/>
            <person name="Walter Morck D."/>
        </authorList>
    </citation>
    <scope>NUCLEOTIDE SEQUENCE [LARGE SCALE GENOMIC DNA]</scope>
    <source>
        <strain evidence="2 3">ASc-MMNZ-VFA-070</strain>
    </source>
</reference>
<feature type="domain" description="Helix-turn-helix" evidence="1">
    <location>
        <begin position="11"/>
        <end position="61"/>
    </location>
</feature>
<dbReference type="AlphaFoldDB" id="A0A9Q6Z1J2"/>
<evidence type="ECO:0000259" key="1">
    <source>
        <dbReference type="Pfam" id="PF12728"/>
    </source>
</evidence>
<sequence>MQEPVIQVSCYMRTREVCQFLNISRSTLYKYCQQGIIPKPQKMGNIPIWDRENLIAWQKQQIKKAPA</sequence>
<proteinExistence type="predicted"/>
<accession>A0A9Q6Z1J2</accession>
<protein>
    <submittedName>
        <fullName evidence="2">Helix-turn-helix domain-containing protein</fullName>
    </submittedName>
</protein>
<dbReference type="InterPro" id="IPR041657">
    <property type="entry name" value="HTH_17"/>
</dbReference>
<evidence type="ECO:0000313" key="3">
    <source>
        <dbReference type="Proteomes" id="UP000595373"/>
    </source>
</evidence>
<dbReference type="RefSeq" id="WP_041604971.1">
    <property type="nucleotide sequence ID" value="NZ_CP018802.1"/>
</dbReference>
<keyword evidence="3" id="KW-1185">Reference proteome</keyword>
<name>A0A9Q6Z1J2_HISSO</name>
<dbReference type="EMBL" id="CP066558">
    <property type="protein sequence ID" value="QQF82815.1"/>
    <property type="molecule type" value="Genomic_DNA"/>
</dbReference>
<evidence type="ECO:0000313" key="2">
    <source>
        <dbReference type="EMBL" id="QQF82815.1"/>
    </source>
</evidence>
<dbReference type="SUPFAM" id="SSF46955">
    <property type="entry name" value="Putative DNA-binding domain"/>
    <property type="match status" value="1"/>
</dbReference>
<dbReference type="OrthoDB" id="8455288at2"/>
<organism evidence="2 3">
    <name type="scientific">Histophilus somni</name>
    <name type="common">Haemophilus somnus</name>
    <dbReference type="NCBI Taxonomy" id="731"/>
    <lineage>
        <taxon>Bacteria</taxon>
        <taxon>Pseudomonadati</taxon>
        <taxon>Pseudomonadota</taxon>
        <taxon>Gammaproteobacteria</taxon>
        <taxon>Pasteurellales</taxon>
        <taxon>Pasteurellaceae</taxon>
        <taxon>Histophilus</taxon>
    </lineage>
</organism>
<dbReference type="Proteomes" id="UP000595373">
    <property type="component" value="Chromosome"/>
</dbReference>
<dbReference type="Gene3D" id="1.10.238.160">
    <property type="match status" value="1"/>
</dbReference>
<dbReference type="GeneID" id="96990657"/>
<dbReference type="InterPro" id="IPR009061">
    <property type="entry name" value="DNA-bd_dom_put_sf"/>
</dbReference>
<dbReference type="Pfam" id="PF12728">
    <property type="entry name" value="HTH_17"/>
    <property type="match status" value="1"/>
</dbReference>
<gene>
    <name evidence="2" type="ORF">JFL49_02555</name>
</gene>